<dbReference type="AlphaFoldDB" id="A0A1W1VIV2"/>
<evidence type="ECO:0000313" key="1">
    <source>
        <dbReference type="EMBL" id="SMB93292.1"/>
    </source>
</evidence>
<dbReference type="Proteomes" id="UP000192582">
    <property type="component" value="Unassembled WGS sequence"/>
</dbReference>
<name>A0A1W1VIV2_9DEIO</name>
<sequence>MLPITPIRPLGVTRARQTVQKLTGRRREAKEARAYAECWYQAIRAWKVRTVQLPSPGDGRYQPDDLDFLTLGMGGPITATYLQTPIGDCTEHEVATVIKELLGSGVPDHRAIGQLLDRLRGTYRTPVTLLRECGRWQPDMARHAAYAVAVLTLAVRLGDGHAEAPLARARADQQGRVAEKVGTE</sequence>
<accession>A0A1W1VIV2</accession>
<keyword evidence="2" id="KW-1185">Reference proteome</keyword>
<evidence type="ECO:0000313" key="2">
    <source>
        <dbReference type="Proteomes" id="UP000192582"/>
    </source>
</evidence>
<dbReference type="EMBL" id="FWWU01000009">
    <property type="protein sequence ID" value="SMB93292.1"/>
    <property type="molecule type" value="Genomic_DNA"/>
</dbReference>
<gene>
    <name evidence="1" type="ORF">SAMN00790413_01920</name>
</gene>
<reference evidence="1 2" key="1">
    <citation type="submission" date="2017-04" db="EMBL/GenBank/DDBJ databases">
        <authorList>
            <person name="Afonso C.L."/>
            <person name="Miller P.J."/>
            <person name="Scott M.A."/>
            <person name="Spackman E."/>
            <person name="Goraichik I."/>
            <person name="Dimitrov K.M."/>
            <person name="Suarez D.L."/>
            <person name="Swayne D.E."/>
        </authorList>
    </citation>
    <scope>NUCLEOTIDE SEQUENCE [LARGE SCALE GENOMIC DNA]</scope>
    <source>
        <strain evidence="1 2">KR-140</strain>
    </source>
</reference>
<proteinExistence type="predicted"/>
<protein>
    <submittedName>
        <fullName evidence="1">Uncharacterized protein</fullName>
    </submittedName>
</protein>
<organism evidence="1 2">
    <name type="scientific">Deinococcus hopiensis KR-140</name>
    <dbReference type="NCBI Taxonomy" id="695939"/>
    <lineage>
        <taxon>Bacteria</taxon>
        <taxon>Thermotogati</taxon>
        <taxon>Deinococcota</taxon>
        <taxon>Deinococci</taxon>
        <taxon>Deinococcales</taxon>
        <taxon>Deinococcaceae</taxon>
        <taxon>Deinococcus</taxon>
    </lineage>
</organism>